<feature type="transmembrane region" description="Helical" evidence="1">
    <location>
        <begin position="45"/>
        <end position="63"/>
    </location>
</feature>
<keyword evidence="1" id="KW-1133">Transmembrane helix</keyword>
<proteinExistence type="predicted"/>
<name>A0A0P6Y7R9_9CHLR</name>
<keyword evidence="4" id="KW-1185">Reference proteome</keyword>
<dbReference type="OrthoDB" id="159834at2"/>
<reference evidence="3 4" key="1">
    <citation type="submission" date="2015-07" db="EMBL/GenBank/DDBJ databases">
        <title>Whole genome sequence of Herpetosiphon geysericola DSM 7119.</title>
        <authorList>
            <person name="Hemp J."/>
            <person name="Ward L.M."/>
            <person name="Pace L.A."/>
            <person name="Fischer W.W."/>
        </authorList>
    </citation>
    <scope>NUCLEOTIDE SEQUENCE [LARGE SCALE GENOMIC DNA]</scope>
    <source>
        <strain evidence="3 4">DSM 7119</strain>
    </source>
</reference>
<evidence type="ECO:0000313" key="3">
    <source>
        <dbReference type="EMBL" id="KPL85852.1"/>
    </source>
</evidence>
<dbReference type="EMBL" id="LGKP01000022">
    <property type="protein sequence ID" value="KPL85852.1"/>
    <property type="molecule type" value="Genomic_DNA"/>
</dbReference>
<feature type="transmembrane region" description="Helical" evidence="1">
    <location>
        <begin position="6"/>
        <end position="24"/>
    </location>
</feature>
<accession>A0A0P6Y7R9</accession>
<evidence type="ECO:0000259" key="2">
    <source>
        <dbReference type="Pfam" id="PF09990"/>
    </source>
</evidence>
<gene>
    <name evidence="3" type="ORF">SE18_13060</name>
</gene>
<sequence>MSLHPQAVHFPIALLLVSSILTLWNERRPHHELAITARWCLKIGWWSSLLAAITGILAVALAFDQIRQQLTWINSHAVVSLSLVAVYWRLVLGKPLPAEAQKRRHLVGIGLIVLAGWLGGQLSERI</sequence>
<evidence type="ECO:0000313" key="4">
    <source>
        <dbReference type="Proteomes" id="UP000050277"/>
    </source>
</evidence>
<feature type="transmembrane region" description="Helical" evidence="1">
    <location>
        <begin position="69"/>
        <end position="92"/>
    </location>
</feature>
<feature type="domain" description="DUF2231" evidence="2">
    <location>
        <begin position="3"/>
        <end position="124"/>
    </location>
</feature>
<keyword evidence="1" id="KW-0472">Membrane</keyword>
<evidence type="ECO:0000256" key="1">
    <source>
        <dbReference type="SAM" id="Phobius"/>
    </source>
</evidence>
<dbReference type="Proteomes" id="UP000050277">
    <property type="component" value="Unassembled WGS sequence"/>
</dbReference>
<dbReference type="RefSeq" id="WP_054534903.1">
    <property type="nucleotide sequence ID" value="NZ_LGKP01000022.1"/>
</dbReference>
<dbReference type="PATRIC" id="fig|70996.4.peg.3230"/>
<dbReference type="Pfam" id="PF09990">
    <property type="entry name" value="DUF2231"/>
    <property type="match status" value="1"/>
</dbReference>
<comment type="caution">
    <text evidence="3">The sequence shown here is derived from an EMBL/GenBank/DDBJ whole genome shotgun (WGS) entry which is preliminary data.</text>
</comment>
<dbReference type="AlphaFoldDB" id="A0A0P6Y7R9"/>
<keyword evidence="1" id="KW-0812">Transmembrane</keyword>
<protein>
    <recommendedName>
        <fullName evidence="2">DUF2231 domain-containing protein</fullName>
    </recommendedName>
</protein>
<dbReference type="STRING" id="70996.SE18_13060"/>
<dbReference type="InterPro" id="IPR019251">
    <property type="entry name" value="DUF2231_TM"/>
</dbReference>
<organism evidence="3 4">
    <name type="scientific">Herpetosiphon geysericola</name>
    <dbReference type="NCBI Taxonomy" id="70996"/>
    <lineage>
        <taxon>Bacteria</taxon>
        <taxon>Bacillati</taxon>
        <taxon>Chloroflexota</taxon>
        <taxon>Chloroflexia</taxon>
        <taxon>Herpetosiphonales</taxon>
        <taxon>Herpetosiphonaceae</taxon>
        <taxon>Herpetosiphon</taxon>
    </lineage>
</organism>
<feature type="transmembrane region" description="Helical" evidence="1">
    <location>
        <begin position="104"/>
        <end position="123"/>
    </location>
</feature>